<protein>
    <submittedName>
        <fullName evidence="2">Uncharacterized protein</fullName>
    </submittedName>
</protein>
<organism evidence="2 3">
    <name type="scientific">Capsella rubella</name>
    <dbReference type="NCBI Taxonomy" id="81985"/>
    <lineage>
        <taxon>Eukaryota</taxon>
        <taxon>Viridiplantae</taxon>
        <taxon>Streptophyta</taxon>
        <taxon>Embryophyta</taxon>
        <taxon>Tracheophyta</taxon>
        <taxon>Spermatophyta</taxon>
        <taxon>Magnoliopsida</taxon>
        <taxon>eudicotyledons</taxon>
        <taxon>Gunneridae</taxon>
        <taxon>Pentapetalae</taxon>
        <taxon>rosids</taxon>
        <taxon>malvids</taxon>
        <taxon>Brassicales</taxon>
        <taxon>Brassicaceae</taxon>
        <taxon>Camelineae</taxon>
        <taxon>Capsella</taxon>
    </lineage>
</organism>
<evidence type="ECO:0000256" key="1">
    <source>
        <dbReference type="SAM" id="Coils"/>
    </source>
</evidence>
<gene>
    <name evidence="2" type="ORF">CARUB_v10027238mg</name>
</gene>
<dbReference type="AlphaFoldDB" id="R0GSF1"/>
<dbReference type="EMBL" id="KB870812">
    <property type="protein sequence ID" value="EOA14098.1"/>
    <property type="molecule type" value="Genomic_DNA"/>
</dbReference>
<proteinExistence type="predicted"/>
<accession>R0GSF1</accession>
<evidence type="ECO:0000313" key="2">
    <source>
        <dbReference type="EMBL" id="EOA14098.1"/>
    </source>
</evidence>
<dbReference type="KEGG" id="crb:17876220"/>
<reference evidence="3" key="1">
    <citation type="journal article" date="2013" name="Nat. Genet.">
        <title>The Capsella rubella genome and the genomic consequences of rapid mating system evolution.</title>
        <authorList>
            <person name="Slotte T."/>
            <person name="Hazzouri K.M."/>
            <person name="Agren J.A."/>
            <person name="Koenig D."/>
            <person name="Maumus F."/>
            <person name="Guo Y.L."/>
            <person name="Steige K."/>
            <person name="Platts A.E."/>
            <person name="Escobar J.S."/>
            <person name="Newman L.K."/>
            <person name="Wang W."/>
            <person name="Mandakova T."/>
            <person name="Vello E."/>
            <person name="Smith L.M."/>
            <person name="Henz S.R."/>
            <person name="Steffen J."/>
            <person name="Takuno S."/>
            <person name="Brandvain Y."/>
            <person name="Coop G."/>
            <person name="Andolfatto P."/>
            <person name="Hu T.T."/>
            <person name="Blanchette M."/>
            <person name="Clark R.M."/>
            <person name="Quesneville H."/>
            <person name="Nordborg M."/>
            <person name="Gaut B.S."/>
            <person name="Lysak M.A."/>
            <person name="Jenkins J."/>
            <person name="Grimwood J."/>
            <person name="Chapman J."/>
            <person name="Prochnik S."/>
            <person name="Shu S."/>
            <person name="Rokhsar D."/>
            <person name="Schmutz J."/>
            <person name="Weigel D."/>
            <person name="Wright S.I."/>
        </authorList>
    </citation>
    <scope>NUCLEOTIDE SEQUENCE [LARGE SCALE GENOMIC DNA]</scope>
    <source>
        <strain evidence="3">cv. Monte Gargano</strain>
    </source>
</reference>
<sequence length="174" mass="19816">MSAFYLAEKKLSSEHQINEALRREVDNEKSKNDFAHKTIASKNDEISGLESRVREHDQTILDLQAANSNSMMEKELLQQEIVALKKRNEVLKYELDFYLSGAAIIARWEASRECLLGEHNIWKLDELDAQYQTVIRSQAQFKGMPPPTFDESLVSIKAQEQAGFGQSTSNPTLL</sequence>
<feature type="coiled-coil region" evidence="1">
    <location>
        <begin position="67"/>
        <end position="94"/>
    </location>
</feature>
<evidence type="ECO:0000313" key="3">
    <source>
        <dbReference type="Proteomes" id="UP000029121"/>
    </source>
</evidence>
<keyword evidence="3" id="KW-1185">Reference proteome</keyword>
<dbReference type="Proteomes" id="UP000029121">
    <property type="component" value="Unassembled WGS sequence"/>
</dbReference>
<keyword evidence="1" id="KW-0175">Coiled coil</keyword>
<dbReference type="OrthoDB" id="1114289at2759"/>
<name>R0GSF1_9BRAS</name>